<dbReference type="InterPro" id="IPR004638">
    <property type="entry name" value="EmrB-like"/>
</dbReference>
<keyword evidence="11" id="KW-1185">Reference proteome</keyword>
<feature type="transmembrane region" description="Helical" evidence="8">
    <location>
        <begin position="369"/>
        <end position="388"/>
    </location>
</feature>
<dbReference type="Pfam" id="PF07690">
    <property type="entry name" value="MFS_1"/>
    <property type="match status" value="1"/>
</dbReference>
<protein>
    <submittedName>
        <fullName evidence="10">Drug resistance transporter, EmrB/QacA subfamily</fullName>
    </submittedName>
</protein>
<feature type="transmembrane region" description="Helical" evidence="8">
    <location>
        <begin position="452"/>
        <end position="478"/>
    </location>
</feature>
<keyword evidence="4" id="KW-1003">Cell membrane</keyword>
<dbReference type="EMBL" id="CP020921">
    <property type="protein sequence ID" value="AWB10204.1"/>
    <property type="molecule type" value="Genomic_DNA"/>
</dbReference>
<dbReference type="NCBIfam" id="TIGR00711">
    <property type="entry name" value="efflux_EmrB"/>
    <property type="match status" value="1"/>
</dbReference>
<feature type="transmembrane region" description="Helical" evidence="8">
    <location>
        <begin position="20"/>
        <end position="37"/>
    </location>
</feature>
<evidence type="ECO:0000256" key="4">
    <source>
        <dbReference type="ARBA" id="ARBA00022475"/>
    </source>
</evidence>
<dbReference type="PRINTS" id="PR01036">
    <property type="entry name" value="TCRTETB"/>
</dbReference>
<dbReference type="PANTHER" id="PTHR42718">
    <property type="entry name" value="MAJOR FACILITATOR SUPERFAMILY MULTIDRUG TRANSPORTER MFSC"/>
    <property type="match status" value="1"/>
</dbReference>
<feature type="transmembrane region" description="Helical" evidence="8">
    <location>
        <begin position="178"/>
        <end position="199"/>
    </location>
</feature>
<evidence type="ECO:0000313" key="11">
    <source>
        <dbReference type="Proteomes" id="UP000244792"/>
    </source>
</evidence>
<keyword evidence="7 8" id="KW-0472">Membrane</keyword>
<evidence type="ECO:0000256" key="2">
    <source>
        <dbReference type="ARBA" id="ARBA00008537"/>
    </source>
</evidence>
<evidence type="ECO:0000313" key="10">
    <source>
        <dbReference type="EMBL" id="AWB10204.1"/>
    </source>
</evidence>
<gene>
    <name evidence="10" type="ORF">TDSAC_0847</name>
</gene>
<feature type="transmembrane region" description="Helical" evidence="8">
    <location>
        <begin position="211"/>
        <end position="230"/>
    </location>
</feature>
<keyword evidence="3" id="KW-0813">Transport</keyword>
<evidence type="ECO:0000256" key="1">
    <source>
        <dbReference type="ARBA" id="ARBA00004651"/>
    </source>
</evidence>
<feature type="transmembrane region" description="Helical" evidence="8">
    <location>
        <begin position="314"/>
        <end position="337"/>
    </location>
</feature>
<reference evidence="10 11" key="1">
    <citation type="submission" date="2017-04" db="EMBL/GenBank/DDBJ databases">
        <title>Genomic insights into metabolism of Thermodesulfobium acidiphilum.</title>
        <authorList>
            <person name="Toshchakov S.V."/>
            <person name="Frolov E.N."/>
            <person name="Kublanov I.V."/>
            <person name="Samarov N.I."/>
            <person name="Novikov A."/>
            <person name="Lebedinsky A.V."/>
            <person name="Bonch-Osmolovskaya E.A."/>
            <person name="Chernyh N.A."/>
        </authorList>
    </citation>
    <scope>NUCLEOTIDE SEQUENCE [LARGE SCALE GENOMIC DNA]</scope>
    <source>
        <strain evidence="10 11">3127-1</strain>
    </source>
</reference>
<evidence type="ECO:0000256" key="5">
    <source>
        <dbReference type="ARBA" id="ARBA00022692"/>
    </source>
</evidence>
<feature type="transmembrane region" description="Helical" evidence="8">
    <location>
        <begin position="149"/>
        <end position="172"/>
    </location>
</feature>
<evidence type="ECO:0000259" key="9">
    <source>
        <dbReference type="PROSITE" id="PS50850"/>
    </source>
</evidence>
<evidence type="ECO:0000256" key="6">
    <source>
        <dbReference type="ARBA" id="ARBA00022989"/>
    </source>
</evidence>
<sequence length="501" mass="55245">MLMTKEIVFPHPYFSSNPKWKWFILLTVLIGATMSALDVSIVNVATPTIENRFEVPMALVEWVVMGYMLTLTVFLPFFGRLADMFGRTKMYNIGFIIFTIGSALCGISPNAYFLIFSRVLQAVGAGMLQANSVAIITQSFPKNELGRAIGIQGAVQAIAMSIGPFISGILISLLNWRLIFYINVPIGIIGTLMALFILPASKPSLKKDNKIDFLGVILCALGLGSLVLAIDQGTKIGWTSPFIIFCFLAFLIILPLFIYRELKTANPMLDLRIFKNWDFSTGNITGFLSYYVLFAVLFLMPFYLEDIMHYDAEIVGSILTPIPLAMALIAPFAGAISDKIGSRIMTTIGMMVCVVATFLLSFLNNNINIYFLTFVFVILGLGMGIFTPPNNSAIMLSAPEDKLGVAGGVLNMMRALGLIFGVDISSMIFTSLKLNTLAQHGYIIESKAPFTIYKIAFMKGFSVTMISLLVVCIIAVIISFTKKSIRRTDLIKQNFESIDML</sequence>
<evidence type="ECO:0000256" key="8">
    <source>
        <dbReference type="SAM" id="Phobius"/>
    </source>
</evidence>
<dbReference type="PROSITE" id="PS50850">
    <property type="entry name" value="MFS"/>
    <property type="match status" value="1"/>
</dbReference>
<dbReference type="PANTHER" id="PTHR42718:SF9">
    <property type="entry name" value="MAJOR FACILITATOR SUPERFAMILY MULTIDRUG TRANSPORTER MFSC"/>
    <property type="match status" value="1"/>
</dbReference>
<feature type="transmembrane region" description="Helical" evidence="8">
    <location>
        <begin position="344"/>
        <end position="363"/>
    </location>
</feature>
<feature type="transmembrane region" description="Helical" evidence="8">
    <location>
        <begin position="280"/>
        <end position="302"/>
    </location>
</feature>
<dbReference type="KEGG" id="taci:TDSAC_0847"/>
<dbReference type="OrthoDB" id="102502at2"/>
<dbReference type="GO" id="GO:0022857">
    <property type="term" value="F:transmembrane transporter activity"/>
    <property type="evidence" value="ECO:0007669"/>
    <property type="project" value="InterPro"/>
</dbReference>
<dbReference type="GO" id="GO:0005886">
    <property type="term" value="C:plasma membrane"/>
    <property type="evidence" value="ECO:0007669"/>
    <property type="project" value="UniProtKB-SubCell"/>
</dbReference>
<organism evidence="10 11">
    <name type="scientific">Thermodesulfobium acidiphilum</name>
    <dbReference type="NCBI Taxonomy" id="1794699"/>
    <lineage>
        <taxon>Bacteria</taxon>
        <taxon>Pseudomonadati</taxon>
        <taxon>Thermodesulfobiota</taxon>
        <taxon>Thermodesulfobiia</taxon>
        <taxon>Thermodesulfobiales</taxon>
        <taxon>Thermodesulfobiaceae</taxon>
        <taxon>Thermodesulfobium</taxon>
    </lineage>
</organism>
<dbReference type="Proteomes" id="UP000244792">
    <property type="component" value="Chromosome"/>
</dbReference>
<dbReference type="Gene3D" id="1.20.1720.10">
    <property type="entry name" value="Multidrug resistance protein D"/>
    <property type="match status" value="1"/>
</dbReference>
<dbReference type="CDD" id="cd17321">
    <property type="entry name" value="MFS_MMR_MDR_like"/>
    <property type="match status" value="1"/>
</dbReference>
<dbReference type="SUPFAM" id="SSF103473">
    <property type="entry name" value="MFS general substrate transporter"/>
    <property type="match status" value="2"/>
</dbReference>
<keyword evidence="6 8" id="KW-1133">Transmembrane helix</keyword>
<feature type="domain" description="Major facilitator superfamily (MFS) profile" evidence="9">
    <location>
        <begin position="24"/>
        <end position="487"/>
    </location>
</feature>
<evidence type="ECO:0000256" key="7">
    <source>
        <dbReference type="ARBA" id="ARBA00023136"/>
    </source>
</evidence>
<comment type="similarity">
    <text evidence="2">Belongs to the major facilitator superfamily. EmrB family.</text>
</comment>
<accession>A0A2R4W0G5</accession>
<proteinExistence type="inferred from homology"/>
<dbReference type="InterPro" id="IPR036259">
    <property type="entry name" value="MFS_trans_sf"/>
</dbReference>
<evidence type="ECO:0000256" key="3">
    <source>
        <dbReference type="ARBA" id="ARBA00022448"/>
    </source>
</evidence>
<feature type="transmembrane region" description="Helical" evidence="8">
    <location>
        <begin position="90"/>
        <end position="113"/>
    </location>
</feature>
<dbReference type="AlphaFoldDB" id="A0A2R4W0G5"/>
<dbReference type="InterPro" id="IPR011701">
    <property type="entry name" value="MFS"/>
</dbReference>
<feature type="transmembrane region" description="Helical" evidence="8">
    <location>
        <begin position="57"/>
        <end position="78"/>
    </location>
</feature>
<keyword evidence="5 8" id="KW-0812">Transmembrane</keyword>
<comment type="subcellular location">
    <subcellularLocation>
        <location evidence="1">Cell membrane</location>
        <topology evidence="1">Multi-pass membrane protein</topology>
    </subcellularLocation>
</comment>
<dbReference type="Gene3D" id="1.20.1250.20">
    <property type="entry name" value="MFS general substrate transporter like domains"/>
    <property type="match status" value="1"/>
</dbReference>
<dbReference type="InterPro" id="IPR020846">
    <property type="entry name" value="MFS_dom"/>
</dbReference>
<name>A0A2R4W0G5_THEAF</name>
<feature type="transmembrane region" description="Helical" evidence="8">
    <location>
        <begin position="236"/>
        <end position="259"/>
    </location>
</feature>
<dbReference type="FunFam" id="1.20.1720.10:FF:000021">
    <property type="entry name" value="Drug resistance transporter, EmrB/QacA subfamily"/>
    <property type="match status" value="1"/>
</dbReference>